<comment type="caution">
    <text evidence="1">The sequence shown here is derived from an EMBL/GenBank/DDBJ whole genome shotgun (WGS) entry which is preliminary data.</text>
</comment>
<proteinExistence type="predicted"/>
<name>A0A2S8SCA1_9RHOB</name>
<keyword evidence="2" id="KW-1185">Reference proteome</keyword>
<organism evidence="1 2">
    <name type="scientific">Albidovulum denitrificans</name>
    <dbReference type="NCBI Taxonomy" id="404881"/>
    <lineage>
        <taxon>Bacteria</taxon>
        <taxon>Pseudomonadati</taxon>
        <taxon>Pseudomonadota</taxon>
        <taxon>Alphaproteobacteria</taxon>
        <taxon>Rhodobacterales</taxon>
        <taxon>Paracoccaceae</taxon>
        <taxon>Albidovulum</taxon>
    </lineage>
</organism>
<accession>A0A2S8SCA1</accession>
<dbReference type="AlphaFoldDB" id="A0A2S8SCA1"/>
<dbReference type="EMBL" id="PVEP01000001">
    <property type="protein sequence ID" value="PQV58348.1"/>
    <property type="molecule type" value="Genomic_DNA"/>
</dbReference>
<protein>
    <submittedName>
        <fullName evidence="1">Uncharacterized protein</fullName>
    </submittedName>
</protein>
<gene>
    <name evidence="1" type="ORF">LX70_00159</name>
</gene>
<evidence type="ECO:0000313" key="1">
    <source>
        <dbReference type="EMBL" id="PQV58348.1"/>
    </source>
</evidence>
<sequence>MAYRDDFETHMASYGSRTGMKERAPFVAQARTDPAARFQPVEDILAERQLFDRIAEAA</sequence>
<reference evidence="1 2" key="1">
    <citation type="submission" date="2018-02" db="EMBL/GenBank/DDBJ databases">
        <title>Genomic Encyclopedia of Archaeal and Bacterial Type Strains, Phase II (KMG-II): from individual species to whole genera.</title>
        <authorList>
            <person name="Goeker M."/>
        </authorList>
    </citation>
    <scope>NUCLEOTIDE SEQUENCE [LARGE SCALE GENOMIC DNA]</scope>
    <source>
        <strain evidence="1 2">DSM 18921</strain>
    </source>
</reference>
<dbReference type="Proteomes" id="UP000238338">
    <property type="component" value="Unassembled WGS sequence"/>
</dbReference>
<evidence type="ECO:0000313" key="2">
    <source>
        <dbReference type="Proteomes" id="UP000238338"/>
    </source>
</evidence>